<accession>A0A857JC72</accession>
<gene>
    <name evidence="1" type="ORF">GT347_24200</name>
</gene>
<dbReference type="EMBL" id="CP047650">
    <property type="protein sequence ID" value="QHJ00814.1"/>
    <property type="molecule type" value="Genomic_DNA"/>
</dbReference>
<dbReference type="Proteomes" id="UP000464787">
    <property type="component" value="Chromosome"/>
</dbReference>
<proteinExistence type="predicted"/>
<dbReference type="SUPFAM" id="SSF55781">
    <property type="entry name" value="GAF domain-like"/>
    <property type="match status" value="1"/>
</dbReference>
<name>A0A857JC72_9BURK</name>
<dbReference type="AlphaFoldDB" id="A0A857JC72"/>
<evidence type="ECO:0000313" key="2">
    <source>
        <dbReference type="Proteomes" id="UP000464787"/>
    </source>
</evidence>
<sequence>MIAGARLYAIQAALAQGSLADALSLLNKGVVHRFTAAYHLQDGVLYNRGLVDKLGKPMPELMRAVPVEHSFCQFVMRDNFFQTTDSTRDPRLQGHRLQGVIHSYTAAPITDSSGHFVIGSICHFDFVRQVLSLDEVDLLKRAGRLVTGRMLFEAGAPSA</sequence>
<dbReference type="RefSeq" id="WP_160554623.1">
    <property type="nucleotide sequence ID" value="NZ_CP047650.1"/>
</dbReference>
<evidence type="ECO:0000313" key="1">
    <source>
        <dbReference type="EMBL" id="QHJ00814.1"/>
    </source>
</evidence>
<dbReference type="KEGG" id="xyk:GT347_24200"/>
<reference evidence="1 2" key="1">
    <citation type="submission" date="2020-01" db="EMBL/GenBank/DDBJ databases">
        <title>Genome sequencing of strain KACC 21265.</title>
        <authorList>
            <person name="Heo J."/>
            <person name="Kim S.-J."/>
            <person name="Kim J.-S."/>
            <person name="Hong S.-B."/>
            <person name="Kwon S.-W."/>
        </authorList>
    </citation>
    <scope>NUCLEOTIDE SEQUENCE [LARGE SCALE GENOMIC DNA]</scope>
    <source>
        <strain evidence="1 2">KACC 21265</strain>
    </source>
</reference>
<evidence type="ECO:0008006" key="3">
    <source>
        <dbReference type="Google" id="ProtNLM"/>
    </source>
</evidence>
<organism evidence="1 2">
    <name type="scientific">Xylophilus rhododendri</name>
    <dbReference type="NCBI Taxonomy" id="2697032"/>
    <lineage>
        <taxon>Bacteria</taxon>
        <taxon>Pseudomonadati</taxon>
        <taxon>Pseudomonadota</taxon>
        <taxon>Betaproteobacteria</taxon>
        <taxon>Burkholderiales</taxon>
        <taxon>Xylophilus</taxon>
    </lineage>
</organism>
<keyword evidence="2" id="KW-1185">Reference proteome</keyword>
<protein>
    <recommendedName>
        <fullName evidence="3">GAF domain-containing protein</fullName>
    </recommendedName>
</protein>